<dbReference type="EMBL" id="LR743605">
    <property type="protein sequence ID" value="CAA2634720.1"/>
    <property type="molecule type" value="Genomic_DNA"/>
</dbReference>
<protein>
    <submittedName>
        <fullName evidence="2">Uncharacterized protein</fullName>
    </submittedName>
</protein>
<reference evidence="2 3" key="1">
    <citation type="submission" date="2019-12" db="EMBL/GenBank/DDBJ databases">
        <authorList>
            <person name="Scholz U."/>
            <person name="Mascher M."/>
            <person name="Fiebig A."/>
        </authorList>
    </citation>
    <scope>NUCLEOTIDE SEQUENCE</scope>
</reference>
<keyword evidence="3" id="KW-1185">Reference proteome</keyword>
<dbReference type="SUPFAM" id="SSF56300">
    <property type="entry name" value="Metallo-dependent phosphatases"/>
    <property type="match status" value="1"/>
</dbReference>
<evidence type="ECO:0000256" key="1">
    <source>
        <dbReference type="SAM" id="SignalP"/>
    </source>
</evidence>
<evidence type="ECO:0000313" key="3">
    <source>
        <dbReference type="Proteomes" id="UP001189122"/>
    </source>
</evidence>
<dbReference type="PANTHER" id="PTHR32440">
    <property type="entry name" value="PHOSPHATASE DCR2-RELATED-RELATED"/>
    <property type="match status" value="1"/>
</dbReference>
<name>A0A7I8JUD4_SPIIN</name>
<dbReference type="EMBL" id="CACRZD030000018">
    <property type="protein sequence ID" value="CAA6673699.1"/>
    <property type="molecule type" value="Genomic_DNA"/>
</dbReference>
<feature type="signal peptide" evidence="1">
    <location>
        <begin position="1"/>
        <end position="37"/>
    </location>
</feature>
<organism evidence="2">
    <name type="scientific">Spirodela intermedia</name>
    <name type="common">Intermediate duckweed</name>
    <dbReference type="NCBI Taxonomy" id="51605"/>
    <lineage>
        <taxon>Eukaryota</taxon>
        <taxon>Viridiplantae</taxon>
        <taxon>Streptophyta</taxon>
        <taxon>Embryophyta</taxon>
        <taxon>Tracheophyta</taxon>
        <taxon>Spermatophyta</taxon>
        <taxon>Magnoliopsida</taxon>
        <taxon>Liliopsida</taxon>
        <taxon>Araceae</taxon>
        <taxon>Lemnoideae</taxon>
        <taxon>Spirodela</taxon>
    </lineage>
</organism>
<accession>A0A7I8JUD4</accession>
<feature type="chain" id="PRO_5029655331" evidence="1">
    <location>
        <begin position="38"/>
        <end position="333"/>
    </location>
</feature>
<dbReference type="GO" id="GO:0005737">
    <property type="term" value="C:cytoplasm"/>
    <property type="evidence" value="ECO:0007669"/>
    <property type="project" value="TreeGrafter"/>
</dbReference>
<dbReference type="InterPro" id="IPR029052">
    <property type="entry name" value="Metallo-depent_PP-like"/>
</dbReference>
<sequence length="333" mass="35174">MATPPPVAPLRSLSSSPCSLKVLLLLCSFLLATVSEGSSVAKLRFARRSGKFKILQNVLPAEQRGCSDLNTTAFLRRLILAEKPNLIVFTGDNIFGFDANDSARSMEAAFAPAVAAGIPWAAGLMQHIAGMPAALSRVNPRGLSFPIDGFGNYHLSVAGAAGSAMANQSILNLYFLDSGDYSSSDFSVYDWIKPSQLLCAGDGLLPHPVPEFGSFGPGNSTGVRQEGISSAAVNSGLFAAMVAAGDVKAAFVGHDHINDFCGELAGVNLCYGGGFGYHAYGKAGWPRRARVVAVSLEKTSAAGWGGVKTIRTWRRLDDRSLSTIDSQLLWTKI</sequence>
<evidence type="ECO:0000313" key="2">
    <source>
        <dbReference type="EMBL" id="CAA2634720.1"/>
    </source>
</evidence>
<proteinExistence type="predicted"/>
<dbReference type="CDD" id="cd07383">
    <property type="entry name" value="MPP_Dcr2"/>
    <property type="match status" value="1"/>
</dbReference>
<keyword evidence="1" id="KW-0732">Signal</keyword>
<dbReference type="AlphaFoldDB" id="A0A7I8JUD4"/>
<dbReference type="Proteomes" id="UP001189122">
    <property type="component" value="Unassembled WGS sequence"/>
</dbReference>
<dbReference type="GO" id="GO:0016788">
    <property type="term" value="F:hydrolase activity, acting on ester bonds"/>
    <property type="evidence" value="ECO:0007669"/>
    <property type="project" value="TreeGrafter"/>
</dbReference>
<gene>
    <name evidence="2" type="ORF">SI7747_18020116</name>
</gene>
<dbReference type="PANTHER" id="PTHR32440:SF0">
    <property type="entry name" value="PHOSPHATASE DCR2-RELATED"/>
    <property type="match status" value="1"/>
</dbReference>